<keyword evidence="3" id="KW-1185">Reference proteome</keyword>
<dbReference type="AlphaFoldDB" id="A0A366HFI9"/>
<gene>
    <name evidence="2" type="ORF">DES53_107164</name>
</gene>
<dbReference type="Proteomes" id="UP000253426">
    <property type="component" value="Unassembled WGS sequence"/>
</dbReference>
<organism evidence="2 3">
    <name type="scientific">Roseimicrobium gellanilyticum</name>
    <dbReference type="NCBI Taxonomy" id="748857"/>
    <lineage>
        <taxon>Bacteria</taxon>
        <taxon>Pseudomonadati</taxon>
        <taxon>Verrucomicrobiota</taxon>
        <taxon>Verrucomicrobiia</taxon>
        <taxon>Verrucomicrobiales</taxon>
        <taxon>Verrucomicrobiaceae</taxon>
        <taxon>Roseimicrobium</taxon>
    </lineage>
</organism>
<name>A0A366HFI9_9BACT</name>
<evidence type="ECO:0000313" key="3">
    <source>
        <dbReference type="Proteomes" id="UP000253426"/>
    </source>
</evidence>
<protein>
    <recommendedName>
        <fullName evidence="4">WD40 repeat protein</fullName>
    </recommendedName>
</protein>
<accession>A0A366HFI9</accession>
<evidence type="ECO:0000313" key="2">
    <source>
        <dbReference type="EMBL" id="RBP41333.1"/>
    </source>
</evidence>
<proteinExistence type="predicted"/>
<dbReference type="SUPFAM" id="SSF82171">
    <property type="entry name" value="DPP6 N-terminal domain-like"/>
    <property type="match status" value="1"/>
</dbReference>
<keyword evidence="1" id="KW-0732">Signal</keyword>
<dbReference type="EMBL" id="QNRR01000007">
    <property type="protein sequence ID" value="RBP41333.1"/>
    <property type="molecule type" value="Genomic_DNA"/>
</dbReference>
<evidence type="ECO:0000256" key="1">
    <source>
        <dbReference type="SAM" id="SignalP"/>
    </source>
</evidence>
<dbReference type="RefSeq" id="WP_113959971.1">
    <property type="nucleotide sequence ID" value="NZ_QNRR01000007.1"/>
</dbReference>
<evidence type="ECO:0008006" key="4">
    <source>
        <dbReference type="Google" id="ProtNLM"/>
    </source>
</evidence>
<reference evidence="2 3" key="1">
    <citation type="submission" date="2018-06" db="EMBL/GenBank/DDBJ databases">
        <title>Genomic Encyclopedia of Type Strains, Phase IV (KMG-IV): sequencing the most valuable type-strain genomes for metagenomic binning, comparative biology and taxonomic classification.</title>
        <authorList>
            <person name="Goeker M."/>
        </authorList>
    </citation>
    <scope>NUCLEOTIDE SEQUENCE [LARGE SCALE GENOMIC DNA]</scope>
    <source>
        <strain evidence="2 3">DSM 25532</strain>
    </source>
</reference>
<sequence>MRPLASALLAAALCGHVSTTPLPAAEAAFTEDGKSVIAIPHEGAKVWSVSLADGKTTVIDLGKQVDGEDLQSLSPASEGQFWLSTSKKLFLWKPGGESAKKVLTLEHGDLMDINANPASGDVLMEVFGGESETDSAFHLKALPKGETELVDAKDAPAMFSAVFDAEGSFFFSSDSDLWAGMASIVDEGLSLDAWRAAPLAVLQYEANNPGSSFTLMDIAPAGKSLVMTVANEVEAFLVQMPKPGTDMEKLPAGVSARWKQATTTLQSLKVIPIKESLATIFNLCSSADETKVFFLAHSDEDGKKTFRLLDVKTGKIRVLGTVPGEGDSEEPKASTN</sequence>
<feature type="signal peptide" evidence="1">
    <location>
        <begin position="1"/>
        <end position="24"/>
    </location>
</feature>
<comment type="caution">
    <text evidence="2">The sequence shown here is derived from an EMBL/GenBank/DDBJ whole genome shotgun (WGS) entry which is preliminary data.</text>
</comment>
<feature type="chain" id="PRO_5017058946" description="WD40 repeat protein" evidence="1">
    <location>
        <begin position="25"/>
        <end position="336"/>
    </location>
</feature>